<proteinExistence type="predicted"/>
<evidence type="ECO:0000313" key="2">
    <source>
        <dbReference type="Proteomes" id="UP001172083"/>
    </source>
</evidence>
<protein>
    <submittedName>
        <fullName evidence="1">Uncharacterized protein</fullName>
    </submittedName>
</protein>
<reference evidence="1" key="1">
    <citation type="submission" date="2023-06" db="EMBL/GenBank/DDBJ databases">
        <title>Genomic of Agaribacillus aureum.</title>
        <authorList>
            <person name="Wang G."/>
        </authorList>
    </citation>
    <scope>NUCLEOTIDE SEQUENCE</scope>
    <source>
        <strain evidence="1">BMA12</strain>
    </source>
</reference>
<accession>A0ABT8LBY1</accession>
<name>A0ABT8LBY1_9BACT</name>
<evidence type="ECO:0000313" key="1">
    <source>
        <dbReference type="EMBL" id="MDN5213798.1"/>
    </source>
</evidence>
<organism evidence="1 2">
    <name type="scientific">Agaribacillus aureus</name>
    <dbReference type="NCBI Taxonomy" id="3051825"/>
    <lineage>
        <taxon>Bacteria</taxon>
        <taxon>Pseudomonadati</taxon>
        <taxon>Bacteroidota</taxon>
        <taxon>Cytophagia</taxon>
        <taxon>Cytophagales</taxon>
        <taxon>Splendidivirgaceae</taxon>
        <taxon>Agaribacillus</taxon>
    </lineage>
</organism>
<sequence>MNKLIIFLAICRRLAAGTLHTQFTQRSETLRINHLDYDTNFISVVRILLDHNNLGLEDIYIFGEESKSKLYETGPWSS</sequence>
<comment type="caution">
    <text evidence="1">The sequence shown here is derived from an EMBL/GenBank/DDBJ whole genome shotgun (WGS) entry which is preliminary data.</text>
</comment>
<gene>
    <name evidence="1" type="ORF">QQ020_17120</name>
</gene>
<keyword evidence="2" id="KW-1185">Reference proteome</keyword>
<dbReference type="Proteomes" id="UP001172083">
    <property type="component" value="Unassembled WGS sequence"/>
</dbReference>
<dbReference type="RefSeq" id="WP_346759135.1">
    <property type="nucleotide sequence ID" value="NZ_JAUJEB010000003.1"/>
</dbReference>
<dbReference type="EMBL" id="JAUJEB010000003">
    <property type="protein sequence ID" value="MDN5213798.1"/>
    <property type="molecule type" value="Genomic_DNA"/>
</dbReference>